<keyword evidence="2" id="KW-0614">Plasmid</keyword>
<sequence length="170" mass="18687">MPRPAACCPRPTAGSAKASTQWTCERRARCSSNSRNREPSPDEANSTWSGPPSLACQNENRAPLILLMRARYQVAAIPEDERPLFGPFQADNPTDINHMVAFRMGGNLYALQVCRARTDNGNAAHTGSKCEIAEFIVASCRKLSGDLNLMLREDIYRKPLRVPKNGMAPG</sequence>
<organism evidence="2 3">
    <name type="scientific">Cupriavidus taiwanensis</name>
    <dbReference type="NCBI Taxonomy" id="164546"/>
    <lineage>
        <taxon>Bacteria</taxon>
        <taxon>Pseudomonadati</taxon>
        <taxon>Pseudomonadota</taxon>
        <taxon>Betaproteobacteria</taxon>
        <taxon>Burkholderiales</taxon>
        <taxon>Burkholderiaceae</taxon>
        <taxon>Cupriavidus</taxon>
    </lineage>
</organism>
<name>A0A375IQD9_9BURK</name>
<evidence type="ECO:0000313" key="2">
    <source>
        <dbReference type="EMBL" id="SPK76893.1"/>
    </source>
</evidence>
<proteinExistence type="predicted"/>
<dbReference type="Proteomes" id="UP000255505">
    <property type="component" value="Plasmid II"/>
</dbReference>
<feature type="compositionally biased region" description="Polar residues" evidence="1">
    <location>
        <begin position="43"/>
        <end position="54"/>
    </location>
</feature>
<dbReference type="EMBL" id="LT991977">
    <property type="protein sequence ID" value="SPK76893.1"/>
    <property type="molecule type" value="Genomic_DNA"/>
</dbReference>
<feature type="compositionally biased region" description="Low complexity" evidence="1">
    <location>
        <begin position="1"/>
        <end position="11"/>
    </location>
</feature>
<evidence type="ECO:0000256" key="1">
    <source>
        <dbReference type="SAM" id="MobiDB-lite"/>
    </source>
</evidence>
<accession>A0A375IQD9</accession>
<evidence type="ECO:0000313" key="3">
    <source>
        <dbReference type="Proteomes" id="UP000255505"/>
    </source>
</evidence>
<feature type="region of interest" description="Disordered" evidence="1">
    <location>
        <begin position="1"/>
        <end position="54"/>
    </location>
</feature>
<protein>
    <submittedName>
        <fullName evidence="2">Uncharacterized protein</fullName>
    </submittedName>
</protein>
<dbReference type="AlphaFoldDB" id="A0A375IQD9"/>
<gene>
    <name evidence="2" type="ORF">CT19425_MP80522</name>
</gene>
<reference evidence="2 3" key="1">
    <citation type="submission" date="2018-01" db="EMBL/GenBank/DDBJ databases">
        <authorList>
            <person name="Gaut B.S."/>
            <person name="Morton B.R."/>
            <person name="Clegg M.T."/>
            <person name="Duvall M.R."/>
        </authorList>
    </citation>
    <scope>NUCLEOTIDE SEQUENCE [LARGE SCALE GENOMIC DNA]</scope>
    <source>
        <strain evidence="2">Cupriavidus taiwanensis LMG 19425</strain>
        <plasmid evidence="3">Plasmid ii</plasmid>
    </source>
</reference>
<geneLocation type="plasmid" evidence="2">
    <name>II</name>
</geneLocation>